<proteinExistence type="predicted"/>
<sequence>MEKARQFIKKLENIDWMNSANIQQSGDLTIFDDYDGTSASFENSMICAMDILNQWIPKIGDRPEPEDGLGFNHQKQIFEVLYPVTYAKGILKNCIKDGILYVNMKDAMLHNDAVQEWCEQTAVSGANIIFDEESDNLIIAFDIVKDWIDEKNIIAAFVASKLKHDLSSDREDMGFDETEQDLGINLTHLMQESS</sequence>
<accession>D6SR53</accession>
<gene>
    <name evidence="1" type="ORF">Dthio_PD0492</name>
</gene>
<dbReference type="AlphaFoldDB" id="D6SR53"/>
<protein>
    <submittedName>
        <fullName evidence="1">Uncharacterized protein</fullName>
    </submittedName>
</protein>
<name>D6SR53_9BACT</name>
<reference evidence="1" key="1">
    <citation type="submission" date="2010-05" db="EMBL/GenBank/DDBJ databases">
        <title>The draft genome of Desulfonatronospira thiodismutans ASO3-1.</title>
        <authorList>
            <consortium name="US DOE Joint Genome Institute (JGI-PGF)"/>
            <person name="Lucas S."/>
            <person name="Copeland A."/>
            <person name="Lapidus A."/>
            <person name="Cheng J.-F."/>
            <person name="Bruce D."/>
            <person name="Goodwin L."/>
            <person name="Pitluck S."/>
            <person name="Chertkov O."/>
            <person name="Brettin T."/>
            <person name="Detter J.C."/>
            <person name="Han C."/>
            <person name="Land M.L."/>
            <person name="Hauser L."/>
            <person name="Kyrpides N."/>
            <person name="Mikhailova N."/>
            <person name="Muyzer G."/>
            <person name="Woyke T."/>
        </authorList>
    </citation>
    <scope>NUCLEOTIDE SEQUENCE [LARGE SCALE GENOMIC DNA]</scope>
    <source>
        <strain evidence="1">ASO3-1</strain>
    </source>
</reference>
<dbReference type="RefSeq" id="WP_008870527.1">
    <property type="nucleotide sequence ID" value="NZ_ACJN02000003.1"/>
</dbReference>
<comment type="caution">
    <text evidence="1">The sequence shown here is derived from an EMBL/GenBank/DDBJ whole genome shotgun (WGS) entry which is preliminary data.</text>
</comment>
<dbReference type="Proteomes" id="UP000005496">
    <property type="component" value="Unassembled WGS sequence"/>
</dbReference>
<keyword evidence="2" id="KW-1185">Reference proteome</keyword>
<evidence type="ECO:0000313" key="2">
    <source>
        <dbReference type="Proteomes" id="UP000005496"/>
    </source>
</evidence>
<evidence type="ECO:0000313" key="1">
    <source>
        <dbReference type="EMBL" id="EFI33169.1"/>
    </source>
</evidence>
<organism evidence="1 2">
    <name type="scientific">Desulfonatronospira thiodismutans ASO3-1</name>
    <dbReference type="NCBI Taxonomy" id="555779"/>
    <lineage>
        <taxon>Bacteria</taxon>
        <taxon>Pseudomonadati</taxon>
        <taxon>Thermodesulfobacteriota</taxon>
        <taxon>Desulfovibrionia</taxon>
        <taxon>Desulfovibrionales</taxon>
        <taxon>Desulfonatronovibrionaceae</taxon>
        <taxon>Desulfonatronospira</taxon>
    </lineage>
</organism>
<dbReference type="EMBL" id="ACJN02000003">
    <property type="protein sequence ID" value="EFI33169.1"/>
    <property type="molecule type" value="Genomic_DNA"/>
</dbReference>